<proteinExistence type="predicted"/>
<reference evidence="2" key="1">
    <citation type="journal article" date="2020" name="mSystems">
        <title>Genome- and Community-Level Interaction Insights into Carbon Utilization and Element Cycling Functions of Hydrothermarchaeota in Hydrothermal Sediment.</title>
        <authorList>
            <person name="Zhou Z."/>
            <person name="Liu Y."/>
            <person name="Xu W."/>
            <person name="Pan J."/>
            <person name="Luo Z.H."/>
            <person name="Li M."/>
        </authorList>
    </citation>
    <scope>NUCLEOTIDE SEQUENCE [LARGE SCALE GENOMIC DNA]</scope>
    <source>
        <strain evidence="2">SpSt-605</strain>
    </source>
</reference>
<name>A0A832LY75_9BACT</name>
<feature type="domain" description="Oxidoreductase molybdopterin-binding" evidence="1">
    <location>
        <begin position="9"/>
        <end position="62"/>
    </location>
</feature>
<dbReference type="PANTHER" id="PTHR19372">
    <property type="entry name" value="SULFITE REDUCTASE"/>
    <property type="match status" value="1"/>
</dbReference>
<dbReference type="PANTHER" id="PTHR19372:SF7">
    <property type="entry name" value="SULFITE OXIDASE, MITOCHONDRIAL"/>
    <property type="match status" value="1"/>
</dbReference>
<comment type="caution">
    <text evidence="2">The sequence shown here is derived from an EMBL/GenBank/DDBJ whole genome shotgun (WGS) entry which is preliminary data.</text>
</comment>
<evidence type="ECO:0000259" key="1">
    <source>
        <dbReference type="Pfam" id="PF00174"/>
    </source>
</evidence>
<dbReference type="AlphaFoldDB" id="A0A832LY75"/>
<accession>A0A832LY75</accession>
<evidence type="ECO:0000313" key="2">
    <source>
        <dbReference type="EMBL" id="HGV56005.1"/>
    </source>
</evidence>
<dbReference type="SUPFAM" id="SSF56524">
    <property type="entry name" value="Oxidoreductase molybdopterin-binding domain"/>
    <property type="match status" value="1"/>
</dbReference>
<dbReference type="GO" id="GO:0020037">
    <property type="term" value="F:heme binding"/>
    <property type="evidence" value="ECO:0007669"/>
    <property type="project" value="TreeGrafter"/>
</dbReference>
<protein>
    <recommendedName>
        <fullName evidence="1">Oxidoreductase molybdopterin-binding domain-containing protein</fullName>
    </recommendedName>
</protein>
<organism evidence="2">
    <name type="scientific">Caldimicrobium thiodismutans</name>
    <dbReference type="NCBI Taxonomy" id="1653476"/>
    <lineage>
        <taxon>Bacteria</taxon>
        <taxon>Pseudomonadati</taxon>
        <taxon>Thermodesulfobacteriota</taxon>
        <taxon>Thermodesulfobacteria</taxon>
        <taxon>Thermodesulfobacteriales</taxon>
        <taxon>Thermodesulfobacteriaceae</taxon>
        <taxon>Caldimicrobium</taxon>
    </lineage>
</organism>
<gene>
    <name evidence="2" type="ORF">ENT73_08020</name>
</gene>
<dbReference type="Gene3D" id="3.90.420.10">
    <property type="entry name" value="Oxidoreductase, molybdopterin-binding domain"/>
    <property type="match status" value="1"/>
</dbReference>
<dbReference type="GO" id="GO:0043546">
    <property type="term" value="F:molybdopterin cofactor binding"/>
    <property type="evidence" value="ECO:0007669"/>
    <property type="project" value="TreeGrafter"/>
</dbReference>
<dbReference type="GO" id="GO:0006790">
    <property type="term" value="P:sulfur compound metabolic process"/>
    <property type="evidence" value="ECO:0007669"/>
    <property type="project" value="TreeGrafter"/>
</dbReference>
<dbReference type="GO" id="GO:0008482">
    <property type="term" value="F:sulfite oxidase activity"/>
    <property type="evidence" value="ECO:0007669"/>
    <property type="project" value="TreeGrafter"/>
</dbReference>
<dbReference type="EMBL" id="DSZU01000147">
    <property type="protein sequence ID" value="HGV56005.1"/>
    <property type="molecule type" value="Genomic_DNA"/>
</dbReference>
<dbReference type="InterPro" id="IPR036374">
    <property type="entry name" value="OxRdtase_Mopterin-bd_sf"/>
</dbReference>
<dbReference type="InterPro" id="IPR000572">
    <property type="entry name" value="OxRdtase_Mopterin-bd_dom"/>
</dbReference>
<dbReference type="Pfam" id="PF00174">
    <property type="entry name" value="Oxidored_molyb"/>
    <property type="match status" value="1"/>
</dbReference>
<sequence length="98" mass="11268">MFFVRNNLSMPEITLKDWRFTITGEIKRSLTLTMEDLKKFPQAEILATLECYGNRRVFLSPRLKVISGKGVVLLRLAGRVSDLETSQSKQGLHKRVNM</sequence>